<evidence type="ECO:0000256" key="1">
    <source>
        <dbReference type="SAM" id="MobiDB-lite"/>
    </source>
</evidence>
<dbReference type="GO" id="GO:0003989">
    <property type="term" value="F:acetyl-CoA carboxylase activity"/>
    <property type="evidence" value="ECO:0007669"/>
    <property type="project" value="InterPro"/>
</dbReference>
<reference evidence="2" key="1">
    <citation type="journal article" date="2014" name="Int. J. Syst. Evol. Microbiol.">
        <title>Complete genome sequence of Corynebacterium casei LMG S-19264T (=DSM 44701T), isolated from a smear-ripened cheese.</title>
        <authorList>
            <consortium name="US DOE Joint Genome Institute (JGI-PGF)"/>
            <person name="Walter F."/>
            <person name="Albersmeier A."/>
            <person name="Kalinowski J."/>
            <person name="Ruckert C."/>
        </authorList>
    </citation>
    <scope>NUCLEOTIDE SEQUENCE</scope>
    <source>
        <strain evidence="2">JCM 4122</strain>
    </source>
</reference>
<dbReference type="RefSeq" id="WP_190040560.1">
    <property type="nucleotide sequence ID" value="NZ_BNBE01000001.1"/>
</dbReference>
<keyword evidence="3" id="KW-1185">Reference proteome</keyword>
<comment type="caution">
    <text evidence="2">The sequence shown here is derived from an EMBL/GenBank/DDBJ whole genome shotgun (WGS) entry which is preliminary data.</text>
</comment>
<dbReference type="AlphaFoldDB" id="A0A919BBV3"/>
<gene>
    <name evidence="2" type="ORF">GCM10017667_02450</name>
</gene>
<dbReference type="GO" id="GO:0004658">
    <property type="term" value="F:propionyl-CoA carboxylase activity"/>
    <property type="evidence" value="ECO:0007669"/>
    <property type="project" value="InterPro"/>
</dbReference>
<dbReference type="Pfam" id="PF13822">
    <property type="entry name" value="ACC_epsilon"/>
    <property type="match status" value="1"/>
</dbReference>
<feature type="region of interest" description="Disordered" evidence="1">
    <location>
        <begin position="59"/>
        <end position="85"/>
    </location>
</feature>
<evidence type="ECO:0000313" key="3">
    <source>
        <dbReference type="Proteomes" id="UP000632849"/>
    </source>
</evidence>
<evidence type="ECO:0000313" key="2">
    <source>
        <dbReference type="EMBL" id="GHF78561.1"/>
    </source>
</evidence>
<dbReference type="EMBL" id="BNBE01000001">
    <property type="protein sequence ID" value="GHF78561.1"/>
    <property type="molecule type" value="Genomic_DNA"/>
</dbReference>
<organism evidence="2 3">
    <name type="scientific">Streptomyces filamentosus</name>
    <name type="common">Streptomyces roseosporus</name>
    <dbReference type="NCBI Taxonomy" id="67294"/>
    <lineage>
        <taxon>Bacteria</taxon>
        <taxon>Bacillati</taxon>
        <taxon>Actinomycetota</taxon>
        <taxon>Actinomycetes</taxon>
        <taxon>Kitasatosporales</taxon>
        <taxon>Streptomycetaceae</taxon>
        <taxon>Streptomyces</taxon>
    </lineage>
</organism>
<evidence type="ECO:0008006" key="4">
    <source>
        <dbReference type="Google" id="ProtNLM"/>
    </source>
</evidence>
<reference evidence="2" key="2">
    <citation type="submission" date="2020-09" db="EMBL/GenBank/DDBJ databases">
        <authorList>
            <person name="Sun Q."/>
            <person name="Ohkuma M."/>
        </authorList>
    </citation>
    <scope>NUCLEOTIDE SEQUENCE</scope>
    <source>
        <strain evidence="2">JCM 4122</strain>
    </source>
</reference>
<dbReference type="Proteomes" id="UP000632849">
    <property type="component" value="Unassembled WGS sequence"/>
</dbReference>
<accession>A0A919BBV3</accession>
<protein>
    <recommendedName>
        <fullName evidence="4">Acyl-CoA carboxylase subunit epsilon</fullName>
    </recommendedName>
</protein>
<sequence>MTLPDLTADNFLRIERGSAGPEELAALVAVLFSRMTAAEEPDGVSEGRPVARWQRLERAPGHHTPRSWRASAAKIAAAPHGGRHE</sequence>
<name>A0A919BBV3_STRFL</name>
<dbReference type="InterPro" id="IPR032716">
    <property type="entry name" value="ACC_epsilon"/>
</dbReference>
<proteinExistence type="predicted"/>